<gene>
    <name evidence="1" type="ORF">EA797_20890</name>
</gene>
<dbReference type="AlphaFoldDB" id="A0A3M2HF73"/>
<comment type="caution">
    <text evidence="1">The sequence shown here is derived from an EMBL/GenBank/DDBJ whole genome shotgun (WGS) entry which is preliminary data.</text>
</comment>
<proteinExistence type="predicted"/>
<name>A0A3M2HF73_9GAMM</name>
<accession>A0A3M2HF73</accession>
<dbReference type="OrthoDB" id="8455288at2"/>
<dbReference type="Gene3D" id="1.10.238.160">
    <property type="match status" value="1"/>
</dbReference>
<sequence>MVDAKTLSRTVGVSVPTLYRWMGELGFPRPIKLSARCSRWPMADVEEWIESR</sequence>
<keyword evidence="2" id="KW-1185">Reference proteome</keyword>
<dbReference type="InterPro" id="IPR009061">
    <property type="entry name" value="DNA-bd_dom_put_sf"/>
</dbReference>
<dbReference type="Proteomes" id="UP000269774">
    <property type="component" value="Unassembled WGS sequence"/>
</dbReference>
<dbReference type="SUPFAM" id="SSF46955">
    <property type="entry name" value="Putative DNA-binding domain"/>
    <property type="match status" value="1"/>
</dbReference>
<evidence type="ECO:0000313" key="1">
    <source>
        <dbReference type="EMBL" id="RMH87598.1"/>
    </source>
</evidence>
<dbReference type="EMBL" id="RFFM01000010">
    <property type="protein sequence ID" value="RMH87598.1"/>
    <property type="molecule type" value="Genomic_DNA"/>
</dbReference>
<protein>
    <submittedName>
        <fullName evidence="1">AlpA family phage regulatory protein</fullName>
    </submittedName>
</protein>
<reference evidence="1 2" key="1">
    <citation type="submission" date="2018-10" db="EMBL/GenBank/DDBJ databases">
        <title>Pseudomonas zhaodongensis NEAU-ST5-21(T) genome.</title>
        <authorList>
            <person name="Peng J."/>
            <person name="Liu Z.-P."/>
        </authorList>
    </citation>
    <scope>NUCLEOTIDE SEQUENCE [LARGE SCALE GENOMIC DNA]</scope>
    <source>
        <strain evidence="1 2">NEAU-ST5-21</strain>
    </source>
</reference>
<organism evidence="1 2">
    <name type="scientific">Stutzerimonas zhaodongensis</name>
    <dbReference type="NCBI Taxonomy" id="1176257"/>
    <lineage>
        <taxon>Bacteria</taxon>
        <taxon>Pseudomonadati</taxon>
        <taxon>Pseudomonadota</taxon>
        <taxon>Gammaproteobacteria</taxon>
        <taxon>Pseudomonadales</taxon>
        <taxon>Pseudomonadaceae</taxon>
        <taxon>Stutzerimonas</taxon>
    </lineage>
</organism>
<evidence type="ECO:0000313" key="2">
    <source>
        <dbReference type="Proteomes" id="UP000269774"/>
    </source>
</evidence>
<dbReference type="Pfam" id="PF05930">
    <property type="entry name" value="Phage_AlpA"/>
    <property type="match status" value="1"/>
</dbReference>
<dbReference type="InterPro" id="IPR010260">
    <property type="entry name" value="AlpA"/>
</dbReference>
<feature type="non-terminal residue" evidence="1">
    <location>
        <position position="52"/>
    </location>
</feature>